<dbReference type="EMBL" id="LPXN01000103">
    <property type="protein sequence ID" value="KZD08765.1"/>
    <property type="molecule type" value="Genomic_DNA"/>
</dbReference>
<sequence length="296" mass="32188">MYARFKALNPQTGYDPQRAYKWLQGRSSPRDAGIYEDIARLLDLPVTGEAVRNCSFAEFRAMIEPRRGALAEELGQATALVPASRTIQPASLIPAPAPSSTTRPPAYLAGRYLAISQAWAPSRRGWLLVGILTITPDTGTGMAMRYEENLPDGLLVMTGALQRIGRNVLALAINAEDEMFISFSLQIPPAPALALFGIFNGAASHDLDMRPTASRILCLRADPVAPKALMGLSRYIPDEPEILCQTLLAIGISGSRVVQLSEKLRDYLNADGGLIDTPLSLIAPLIEKLYDMPRTE</sequence>
<evidence type="ECO:0000313" key="1">
    <source>
        <dbReference type="EMBL" id="KZD08765.1"/>
    </source>
</evidence>
<gene>
    <name evidence="1" type="ORF">AUP43_08370</name>
</gene>
<dbReference type="AlphaFoldDB" id="A0A154W5E9"/>
<comment type="caution">
    <text evidence="1">The sequence shown here is derived from an EMBL/GenBank/DDBJ whole genome shotgun (WGS) entry which is preliminary data.</text>
</comment>
<accession>A0A154W5E9</accession>
<dbReference type="Proteomes" id="UP000076400">
    <property type="component" value="Unassembled WGS sequence"/>
</dbReference>
<reference evidence="1 2" key="1">
    <citation type="submission" date="2015-12" db="EMBL/GenBank/DDBJ databases">
        <title>Genome sequence of Oceanibaculum pacificum MCCC 1A02656.</title>
        <authorList>
            <person name="Lu L."/>
            <person name="Lai Q."/>
            <person name="Shao Z."/>
            <person name="Qian P."/>
        </authorList>
    </citation>
    <scope>NUCLEOTIDE SEQUENCE [LARGE SCALE GENOMIC DNA]</scope>
    <source>
        <strain evidence="1 2">MCCC 1A02656</strain>
    </source>
</reference>
<name>A0A154W5E9_9PROT</name>
<proteinExistence type="predicted"/>
<protein>
    <submittedName>
        <fullName evidence="1">Uncharacterized protein</fullName>
    </submittedName>
</protein>
<organism evidence="1 2">
    <name type="scientific">Oceanibaculum pacificum</name>
    <dbReference type="NCBI Taxonomy" id="580166"/>
    <lineage>
        <taxon>Bacteria</taxon>
        <taxon>Pseudomonadati</taxon>
        <taxon>Pseudomonadota</taxon>
        <taxon>Alphaproteobacteria</taxon>
        <taxon>Rhodospirillales</taxon>
        <taxon>Oceanibaculaceae</taxon>
        <taxon>Oceanibaculum</taxon>
    </lineage>
</organism>
<keyword evidence="2" id="KW-1185">Reference proteome</keyword>
<evidence type="ECO:0000313" key="2">
    <source>
        <dbReference type="Proteomes" id="UP000076400"/>
    </source>
</evidence>